<dbReference type="GO" id="GO:0032259">
    <property type="term" value="P:methylation"/>
    <property type="evidence" value="ECO:0007669"/>
    <property type="project" value="UniProtKB-KW"/>
</dbReference>
<comment type="similarity">
    <text evidence="4">Belongs to the class I-like SAM-binding methyltransferase superfamily. Cation-dependent O-methyltransferase family.</text>
</comment>
<dbReference type="EMBL" id="ML170166">
    <property type="protein sequence ID" value="TDL24418.1"/>
    <property type="molecule type" value="Genomic_DNA"/>
</dbReference>
<dbReference type="SUPFAM" id="SSF53335">
    <property type="entry name" value="S-adenosyl-L-methionine-dependent methyltransferases"/>
    <property type="match status" value="1"/>
</dbReference>
<dbReference type="GO" id="GO:0008171">
    <property type="term" value="F:O-methyltransferase activity"/>
    <property type="evidence" value="ECO:0007669"/>
    <property type="project" value="InterPro"/>
</dbReference>
<dbReference type="OrthoDB" id="10251242at2759"/>
<evidence type="ECO:0000256" key="2">
    <source>
        <dbReference type="ARBA" id="ARBA00022679"/>
    </source>
</evidence>
<reference evidence="5 6" key="1">
    <citation type="submission" date="2018-06" db="EMBL/GenBank/DDBJ databases">
        <title>A transcriptomic atlas of mushroom development highlights an independent origin of complex multicellularity.</title>
        <authorList>
            <consortium name="DOE Joint Genome Institute"/>
            <person name="Krizsan K."/>
            <person name="Almasi E."/>
            <person name="Merenyi Z."/>
            <person name="Sahu N."/>
            <person name="Viragh M."/>
            <person name="Koszo T."/>
            <person name="Mondo S."/>
            <person name="Kiss B."/>
            <person name="Balint B."/>
            <person name="Kues U."/>
            <person name="Barry K."/>
            <person name="Hegedus J.C."/>
            <person name="Henrissat B."/>
            <person name="Johnson J."/>
            <person name="Lipzen A."/>
            <person name="Ohm R."/>
            <person name="Nagy I."/>
            <person name="Pangilinan J."/>
            <person name="Yan J."/>
            <person name="Xiong Y."/>
            <person name="Grigoriev I.V."/>
            <person name="Hibbett D.S."/>
            <person name="Nagy L.G."/>
        </authorList>
    </citation>
    <scope>NUCLEOTIDE SEQUENCE [LARGE SCALE GENOMIC DNA]</scope>
    <source>
        <strain evidence="5 6">SZMC22713</strain>
    </source>
</reference>
<dbReference type="STRING" id="50990.A0A4Y7QB06"/>
<dbReference type="PANTHER" id="PTHR10509">
    <property type="entry name" value="O-METHYLTRANSFERASE-RELATED"/>
    <property type="match status" value="1"/>
</dbReference>
<dbReference type="Gene3D" id="3.40.50.150">
    <property type="entry name" value="Vaccinia Virus protein VP39"/>
    <property type="match status" value="1"/>
</dbReference>
<name>A0A4Y7QB06_9AGAM</name>
<sequence length="230" mass="24925">MAVSRSYAERPPTTIYDWARSDEYHNSFLIPKDPAINYAITKSQEIGLPDISVTEAQGKFLNLLARSLGAKRVLEIGTLGGRVIPCSTIWLGRALPEDGHLTTLEINEVHAKVAEGNIPNAGLASKVTIKVGPAAETLKELNQTPAFDLAFIDADKPGNLTYFLEARRLLRKGGVIIVDNVVRNATVADPALKDPDNEGVRALLEHLKVDKEVDATTIATVGGFLYALKL</sequence>
<keyword evidence="2 5" id="KW-0808">Transferase</keyword>
<dbReference type="InterPro" id="IPR002935">
    <property type="entry name" value="SAM_O-MeTrfase"/>
</dbReference>
<dbReference type="PROSITE" id="PS51682">
    <property type="entry name" value="SAM_OMT_I"/>
    <property type="match status" value="1"/>
</dbReference>
<dbReference type="CDD" id="cd02440">
    <property type="entry name" value="AdoMet_MTases"/>
    <property type="match status" value="1"/>
</dbReference>
<keyword evidence="6" id="KW-1185">Reference proteome</keyword>
<keyword evidence="1 5" id="KW-0489">Methyltransferase</keyword>
<dbReference type="InterPro" id="IPR050362">
    <property type="entry name" value="Cation-dep_OMT"/>
</dbReference>
<dbReference type="PANTHER" id="PTHR10509:SF14">
    <property type="entry name" value="CAFFEOYL-COA O-METHYLTRANSFERASE 3-RELATED"/>
    <property type="match status" value="1"/>
</dbReference>
<dbReference type="GO" id="GO:0008757">
    <property type="term" value="F:S-adenosylmethionine-dependent methyltransferase activity"/>
    <property type="evidence" value="ECO:0007669"/>
    <property type="project" value="TreeGrafter"/>
</dbReference>
<dbReference type="AlphaFoldDB" id="A0A4Y7QB06"/>
<keyword evidence="3" id="KW-0949">S-adenosyl-L-methionine</keyword>
<evidence type="ECO:0000256" key="4">
    <source>
        <dbReference type="ARBA" id="ARBA00023453"/>
    </source>
</evidence>
<dbReference type="InterPro" id="IPR029063">
    <property type="entry name" value="SAM-dependent_MTases_sf"/>
</dbReference>
<dbReference type="Proteomes" id="UP000294933">
    <property type="component" value="Unassembled WGS sequence"/>
</dbReference>
<protein>
    <submittedName>
        <fullName evidence="5">O-methyltransferase family 3 protein</fullName>
    </submittedName>
</protein>
<gene>
    <name evidence="5" type="ORF">BD410DRAFT_719371</name>
</gene>
<evidence type="ECO:0000313" key="5">
    <source>
        <dbReference type="EMBL" id="TDL24418.1"/>
    </source>
</evidence>
<organism evidence="5 6">
    <name type="scientific">Rickenella mellea</name>
    <dbReference type="NCBI Taxonomy" id="50990"/>
    <lineage>
        <taxon>Eukaryota</taxon>
        <taxon>Fungi</taxon>
        <taxon>Dikarya</taxon>
        <taxon>Basidiomycota</taxon>
        <taxon>Agaricomycotina</taxon>
        <taxon>Agaricomycetes</taxon>
        <taxon>Hymenochaetales</taxon>
        <taxon>Rickenellaceae</taxon>
        <taxon>Rickenella</taxon>
    </lineage>
</organism>
<evidence type="ECO:0000313" key="6">
    <source>
        <dbReference type="Proteomes" id="UP000294933"/>
    </source>
</evidence>
<evidence type="ECO:0000256" key="3">
    <source>
        <dbReference type="ARBA" id="ARBA00022691"/>
    </source>
</evidence>
<dbReference type="VEuPathDB" id="FungiDB:BD410DRAFT_719371"/>
<accession>A0A4Y7QB06</accession>
<evidence type="ECO:0000256" key="1">
    <source>
        <dbReference type="ARBA" id="ARBA00022603"/>
    </source>
</evidence>
<proteinExistence type="inferred from homology"/>
<dbReference type="Pfam" id="PF01596">
    <property type="entry name" value="Methyltransf_3"/>
    <property type="match status" value="1"/>
</dbReference>